<evidence type="ECO:0000256" key="6">
    <source>
        <dbReference type="SAM" id="MobiDB-lite"/>
    </source>
</evidence>
<feature type="domain" description="NHR" evidence="8">
    <location>
        <begin position="182"/>
        <end position="336"/>
    </location>
</feature>
<dbReference type="PANTHER" id="PTHR12429">
    <property type="entry name" value="NEURALIZED"/>
    <property type="match status" value="1"/>
</dbReference>
<keyword evidence="1" id="KW-0479">Metal-binding</keyword>
<dbReference type="EMBL" id="LNIX01000017">
    <property type="protein sequence ID" value="OXA45620.1"/>
    <property type="molecule type" value="Genomic_DNA"/>
</dbReference>
<keyword evidence="3 5" id="KW-0863">Zinc-finger</keyword>
<evidence type="ECO:0000259" key="7">
    <source>
        <dbReference type="PROSITE" id="PS50089"/>
    </source>
</evidence>
<feature type="domain" description="NHR" evidence="8">
    <location>
        <begin position="392"/>
        <end position="549"/>
    </location>
</feature>
<protein>
    <submittedName>
        <fullName evidence="9">Protein neuralized</fullName>
    </submittedName>
</protein>
<gene>
    <name evidence="9" type="ORF">Fcan01_19396</name>
</gene>
<keyword evidence="4" id="KW-0862">Zinc</keyword>
<evidence type="ECO:0000313" key="9">
    <source>
        <dbReference type="EMBL" id="OXA45620.1"/>
    </source>
</evidence>
<dbReference type="OrthoDB" id="6078042at2759"/>
<feature type="region of interest" description="Disordered" evidence="6">
    <location>
        <begin position="77"/>
        <end position="100"/>
    </location>
</feature>
<feature type="compositionally biased region" description="Basic residues" evidence="6">
    <location>
        <begin position="77"/>
        <end position="87"/>
    </location>
</feature>
<dbReference type="GO" id="GO:0061630">
    <property type="term" value="F:ubiquitin protein ligase activity"/>
    <property type="evidence" value="ECO:0007669"/>
    <property type="project" value="TreeGrafter"/>
</dbReference>
<proteinExistence type="predicted"/>
<dbReference type="InterPro" id="IPR001841">
    <property type="entry name" value="Znf_RING"/>
</dbReference>
<dbReference type="Gene3D" id="2.60.120.920">
    <property type="match status" value="2"/>
</dbReference>
<evidence type="ECO:0000313" key="10">
    <source>
        <dbReference type="Proteomes" id="UP000198287"/>
    </source>
</evidence>
<dbReference type="Pfam" id="PF13920">
    <property type="entry name" value="zf-C3HC4_3"/>
    <property type="match status" value="1"/>
</dbReference>
<evidence type="ECO:0000256" key="5">
    <source>
        <dbReference type="PROSITE-ProRule" id="PRU00175"/>
    </source>
</evidence>
<dbReference type="AlphaFoldDB" id="A0A226DKH2"/>
<dbReference type="STRING" id="158441.A0A226DKH2"/>
<evidence type="ECO:0000259" key="8">
    <source>
        <dbReference type="PROSITE" id="PS51065"/>
    </source>
</evidence>
<keyword evidence="2" id="KW-0677">Repeat</keyword>
<dbReference type="CDD" id="cd16647">
    <property type="entry name" value="mRING-HC-C3HC5_NEU1"/>
    <property type="match status" value="1"/>
</dbReference>
<keyword evidence="10" id="KW-1185">Reference proteome</keyword>
<dbReference type="InterPro" id="IPR013083">
    <property type="entry name" value="Znf_RING/FYVE/PHD"/>
</dbReference>
<dbReference type="PANTHER" id="PTHR12429:SF6">
    <property type="entry name" value="PROTEIN NEURALIZED"/>
    <property type="match status" value="1"/>
</dbReference>
<dbReference type="FunFam" id="2.60.120.920:FF:000005">
    <property type="entry name" value="Putative E3 ubiquitin-protein ligase NEURL1B"/>
    <property type="match status" value="2"/>
</dbReference>
<dbReference type="Gene3D" id="3.30.40.10">
    <property type="entry name" value="Zinc/RING finger domain, C3HC4 (zinc finger)"/>
    <property type="match status" value="1"/>
</dbReference>
<dbReference type="OMA" id="DAVLYMC"/>
<dbReference type="PROSITE" id="PS51065">
    <property type="entry name" value="NHR"/>
    <property type="match status" value="2"/>
</dbReference>
<evidence type="ECO:0000256" key="4">
    <source>
        <dbReference type="ARBA" id="ARBA00022833"/>
    </source>
</evidence>
<dbReference type="PROSITE" id="PS50089">
    <property type="entry name" value="ZF_RING_2"/>
    <property type="match status" value="1"/>
</dbReference>
<dbReference type="SUPFAM" id="SSF57850">
    <property type="entry name" value="RING/U-box"/>
    <property type="match status" value="1"/>
</dbReference>
<dbReference type="InterPro" id="IPR006573">
    <property type="entry name" value="NHR_dom"/>
</dbReference>
<comment type="caution">
    <text evidence="9">The sequence shown here is derived from an EMBL/GenBank/DDBJ whole genome shotgun (WGS) entry which is preliminary data.</text>
</comment>
<name>A0A226DKH2_FOLCA</name>
<dbReference type="InterPro" id="IPR037962">
    <property type="entry name" value="Neuralized"/>
</dbReference>
<evidence type="ECO:0000256" key="3">
    <source>
        <dbReference type="ARBA" id="ARBA00022771"/>
    </source>
</evidence>
<evidence type="ECO:0000256" key="2">
    <source>
        <dbReference type="ARBA" id="ARBA00022737"/>
    </source>
</evidence>
<feature type="domain" description="RING-type" evidence="7">
    <location>
        <begin position="667"/>
        <end position="708"/>
    </location>
</feature>
<dbReference type="SMART" id="SM00588">
    <property type="entry name" value="NEUZ"/>
    <property type="match status" value="2"/>
</dbReference>
<feature type="region of interest" description="Disordered" evidence="6">
    <location>
        <begin position="569"/>
        <end position="610"/>
    </location>
</feature>
<feature type="compositionally biased region" description="Polar residues" evidence="6">
    <location>
        <begin position="586"/>
        <end position="606"/>
    </location>
</feature>
<reference evidence="9 10" key="1">
    <citation type="submission" date="2015-12" db="EMBL/GenBank/DDBJ databases">
        <title>The genome of Folsomia candida.</title>
        <authorList>
            <person name="Faddeeva A."/>
            <person name="Derks M.F."/>
            <person name="Anvar Y."/>
            <person name="Smit S."/>
            <person name="Van Straalen N."/>
            <person name="Roelofs D."/>
        </authorList>
    </citation>
    <scope>NUCLEOTIDE SEQUENCE [LARGE SCALE GENOMIC DNA]</scope>
    <source>
        <strain evidence="9 10">VU population</strain>
        <tissue evidence="9">Whole body</tissue>
    </source>
</reference>
<evidence type="ECO:0000256" key="1">
    <source>
        <dbReference type="ARBA" id="ARBA00022723"/>
    </source>
</evidence>
<organism evidence="9 10">
    <name type="scientific">Folsomia candida</name>
    <name type="common">Springtail</name>
    <dbReference type="NCBI Taxonomy" id="158441"/>
    <lineage>
        <taxon>Eukaryota</taxon>
        <taxon>Metazoa</taxon>
        <taxon>Ecdysozoa</taxon>
        <taxon>Arthropoda</taxon>
        <taxon>Hexapoda</taxon>
        <taxon>Collembola</taxon>
        <taxon>Entomobryomorpha</taxon>
        <taxon>Isotomoidea</taxon>
        <taxon>Isotomidae</taxon>
        <taxon>Proisotominae</taxon>
        <taxon>Folsomia</taxon>
    </lineage>
</organism>
<accession>A0A226DKH2</accession>
<dbReference type="GO" id="GO:0008270">
    <property type="term" value="F:zinc ion binding"/>
    <property type="evidence" value="ECO:0007669"/>
    <property type="project" value="UniProtKB-KW"/>
</dbReference>
<dbReference type="InterPro" id="IPR043136">
    <property type="entry name" value="B30.2/SPRY_sf"/>
</dbReference>
<dbReference type="Pfam" id="PF07177">
    <property type="entry name" value="Neuralized"/>
    <property type="match status" value="2"/>
</dbReference>
<sequence length="720" mass="79041">MGLYTSESYMASNYSSSYITHPLKSNCSPSYGSIGNNMGVLVTGPWPMSQQTSSASYATLNSKGSSSTYESSCRQRRASYHQGHNHLRPISMPTSSSSNRDSTCCRYESAIEMVPLNINAGGVVVPCRNGGAGDGGMMMMSNPTSPPTCVPWLKKMKVIKKIQRKIGIGLRSGGMSPNNMPPLLFNNVHGENVSISGNGFVARRTNSFCKAIAFSDRPVKVAEKVCIKFVEVSTNWNGVLRIGFTSHDPSSLRSGLPKYVCPDLTSRPGFWAKAFSDFFVKKDSVLFYYTTSAGDVHFGINGEEKGVFFTGVDTRGPLWAMLDIYGNTTCVEFVDPRAHLNNSRRCVNDLATSSRDEIESSMCDIVPAMNGLKLIESSMPEVPCFPNVDIEELNFHRVRGKNVMHTADSLPSIALRRPSEYCNAYVFTARPIMPDETILIQILHKELEFSSSMAFGLTACNPQSVYSDSLPEDSHLLLDRPEYWVVKKDIANNPVAKDILAFTLSATGEVTMSVNGGPAVFQMHVDNSVPLWAFFDLYGTTDRIRCIGSIKRNNAQPPRGVQLTLGVQLRRNKESSSSSSSLGMRASSNKCASTSNNSQISASNNFPSPLPSTSASTLFATREYFELSQSPNSMKTSTALNRTYSVYESLTSGSQSLKEMSNYSVECVACCERPVDSVFYSCGHMCMCYNCAVEYWKSKEKGCCPICRATISDVIRTYKS</sequence>
<dbReference type="Proteomes" id="UP000198287">
    <property type="component" value="Unassembled WGS sequence"/>
</dbReference>